<dbReference type="SUPFAM" id="SSF46785">
    <property type="entry name" value="Winged helix' DNA-binding domain"/>
    <property type="match status" value="1"/>
</dbReference>
<feature type="binding site" evidence="8">
    <location>
        <position position="108"/>
    </location>
    <ligand>
        <name>Zn(2+)</name>
        <dbReference type="ChEBI" id="CHEBI:29105"/>
    </ligand>
</feature>
<dbReference type="CDD" id="cd07153">
    <property type="entry name" value="Fur_like"/>
    <property type="match status" value="1"/>
</dbReference>
<comment type="caution">
    <text evidence="10">The sequence shown here is derived from an EMBL/GenBank/DDBJ whole genome shotgun (WGS) entry which is preliminary data.</text>
</comment>
<keyword evidence="7" id="KW-0804">Transcription</keyword>
<evidence type="ECO:0000256" key="7">
    <source>
        <dbReference type="ARBA" id="ARBA00023163"/>
    </source>
</evidence>
<dbReference type="Pfam" id="PF01475">
    <property type="entry name" value="FUR"/>
    <property type="match status" value="1"/>
</dbReference>
<dbReference type="Gene3D" id="1.10.10.10">
    <property type="entry name" value="Winged helix-like DNA-binding domain superfamily/Winged helix DNA-binding domain"/>
    <property type="match status" value="1"/>
</dbReference>
<feature type="binding site" evidence="8">
    <location>
        <position position="148"/>
    </location>
    <ligand>
        <name>Zn(2+)</name>
        <dbReference type="ChEBI" id="CHEBI:29105"/>
    </ligand>
</feature>
<gene>
    <name evidence="10" type="ORF">H9798_02545</name>
</gene>
<feature type="binding site" evidence="9">
    <location>
        <position position="137"/>
    </location>
    <ligand>
        <name>Fe cation</name>
        <dbReference type="ChEBI" id="CHEBI:24875"/>
    </ligand>
</feature>
<evidence type="ECO:0000256" key="6">
    <source>
        <dbReference type="ARBA" id="ARBA00023125"/>
    </source>
</evidence>
<keyword evidence="9" id="KW-0408">Iron</keyword>
<evidence type="ECO:0000256" key="5">
    <source>
        <dbReference type="ARBA" id="ARBA00023015"/>
    </source>
</evidence>
<dbReference type="GO" id="GO:0008270">
    <property type="term" value="F:zinc ion binding"/>
    <property type="evidence" value="ECO:0007669"/>
    <property type="project" value="TreeGrafter"/>
</dbReference>
<dbReference type="Gene3D" id="3.30.1490.190">
    <property type="match status" value="1"/>
</dbReference>
<comment type="similarity">
    <text evidence="1">Belongs to the Fur family.</text>
</comment>
<dbReference type="FunFam" id="1.10.10.10:FF:000051">
    <property type="entry name" value="Fur family transcriptional regulator"/>
    <property type="match status" value="1"/>
</dbReference>
<accession>A0A9D2KJR2</accession>
<sequence>MEQKNTEKMLKEKLREKGLKVTRQRLLILSVLEQNGGRHMTAEDIYELVAEDYPEIGLATVYRALQLLWEIQLVDRINLDDGCVRYEIGHLLGSGSKHNHHHLICRGCGKVIPFDADLLDELERYIEDFTGFHVLDHELKFYGLCKKCMKKTK</sequence>
<evidence type="ECO:0000313" key="10">
    <source>
        <dbReference type="EMBL" id="HJA06017.1"/>
    </source>
</evidence>
<feature type="binding site" evidence="8">
    <location>
        <position position="145"/>
    </location>
    <ligand>
        <name>Zn(2+)</name>
        <dbReference type="ChEBI" id="CHEBI:29105"/>
    </ligand>
</feature>
<dbReference type="GO" id="GO:1900376">
    <property type="term" value="P:regulation of secondary metabolite biosynthetic process"/>
    <property type="evidence" value="ECO:0007669"/>
    <property type="project" value="TreeGrafter"/>
</dbReference>
<reference evidence="10" key="2">
    <citation type="submission" date="2021-04" db="EMBL/GenBank/DDBJ databases">
        <authorList>
            <person name="Gilroy R."/>
        </authorList>
    </citation>
    <scope>NUCLEOTIDE SEQUENCE</scope>
    <source>
        <strain evidence="10">ChiSjej2B20-11307</strain>
    </source>
</reference>
<keyword evidence="2" id="KW-0678">Repressor</keyword>
<dbReference type="GO" id="GO:0045892">
    <property type="term" value="P:negative regulation of DNA-templated transcription"/>
    <property type="evidence" value="ECO:0007669"/>
    <property type="project" value="TreeGrafter"/>
</dbReference>
<evidence type="ECO:0000256" key="2">
    <source>
        <dbReference type="ARBA" id="ARBA00022491"/>
    </source>
</evidence>
<dbReference type="InterPro" id="IPR036390">
    <property type="entry name" value="WH_DNA-bd_sf"/>
</dbReference>
<name>A0A9D2KJR2_9FIRM</name>
<protein>
    <submittedName>
        <fullName evidence="10">Transcriptional repressor</fullName>
    </submittedName>
</protein>
<proteinExistence type="inferred from homology"/>
<keyword evidence="4 8" id="KW-0862">Zinc</keyword>
<evidence type="ECO:0000256" key="4">
    <source>
        <dbReference type="ARBA" id="ARBA00022833"/>
    </source>
</evidence>
<dbReference type="AlphaFoldDB" id="A0A9D2KJR2"/>
<comment type="cofactor">
    <cofactor evidence="9">
        <name>Mn(2+)</name>
        <dbReference type="ChEBI" id="CHEBI:29035"/>
    </cofactor>
    <cofactor evidence="9">
        <name>Fe(2+)</name>
        <dbReference type="ChEBI" id="CHEBI:29033"/>
    </cofactor>
    <text evidence="9">Binds 1 Mn(2+) or Fe(2+) ion per subunit.</text>
</comment>
<evidence type="ECO:0000313" key="11">
    <source>
        <dbReference type="Proteomes" id="UP000824223"/>
    </source>
</evidence>
<dbReference type="PANTHER" id="PTHR33202">
    <property type="entry name" value="ZINC UPTAKE REGULATION PROTEIN"/>
    <property type="match status" value="1"/>
</dbReference>
<evidence type="ECO:0000256" key="3">
    <source>
        <dbReference type="ARBA" id="ARBA00022723"/>
    </source>
</evidence>
<keyword evidence="3 8" id="KW-0479">Metal-binding</keyword>
<reference evidence="10" key="1">
    <citation type="journal article" date="2021" name="PeerJ">
        <title>Extensive microbial diversity within the chicken gut microbiome revealed by metagenomics and culture.</title>
        <authorList>
            <person name="Gilroy R."/>
            <person name="Ravi A."/>
            <person name="Getino M."/>
            <person name="Pursley I."/>
            <person name="Horton D.L."/>
            <person name="Alikhan N.F."/>
            <person name="Baker D."/>
            <person name="Gharbi K."/>
            <person name="Hall N."/>
            <person name="Watson M."/>
            <person name="Adriaenssens E.M."/>
            <person name="Foster-Nyarko E."/>
            <person name="Jarju S."/>
            <person name="Secka A."/>
            <person name="Antonio M."/>
            <person name="Oren A."/>
            <person name="Chaudhuri R.R."/>
            <person name="La Ragione R."/>
            <person name="Hildebrand F."/>
            <person name="Pallen M.J."/>
        </authorList>
    </citation>
    <scope>NUCLEOTIDE SEQUENCE</scope>
    <source>
        <strain evidence="10">ChiSjej2B20-11307</strain>
    </source>
</reference>
<dbReference type="InterPro" id="IPR036388">
    <property type="entry name" value="WH-like_DNA-bd_sf"/>
</dbReference>
<dbReference type="PANTHER" id="PTHR33202:SF7">
    <property type="entry name" value="FERRIC UPTAKE REGULATION PROTEIN"/>
    <property type="match status" value="1"/>
</dbReference>
<dbReference type="Proteomes" id="UP000824223">
    <property type="component" value="Unassembled WGS sequence"/>
</dbReference>
<evidence type="ECO:0000256" key="1">
    <source>
        <dbReference type="ARBA" id="ARBA00007957"/>
    </source>
</evidence>
<keyword evidence="5" id="KW-0805">Transcription regulation</keyword>
<dbReference type="GO" id="GO:0003700">
    <property type="term" value="F:DNA-binding transcription factor activity"/>
    <property type="evidence" value="ECO:0007669"/>
    <property type="project" value="InterPro"/>
</dbReference>
<dbReference type="InterPro" id="IPR043135">
    <property type="entry name" value="Fur_C"/>
</dbReference>
<evidence type="ECO:0000256" key="9">
    <source>
        <dbReference type="PIRSR" id="PIRSR602481-2"/>
    </source>
</evidence>
<dbReference type="InterPro" id="IPR002481">
    <property type="entry name" value="FUR"/>
</dbReference>
<comment type="cofactor">
    <cofactor evidence="8">
        <name>Zn(2+)</name>
        <dbReference type="ChEBI" id="CHEBI:29105"/>
    </cofactor>
    <text evidence="8">Binds 1 zinc ion per subunit.</text>
</comment>
<keyword evidence="6" id="KW-0238">DNA-binding</keyword>
<dbReference type="GO" id="GO:0000976">
    <property type="term" value="F:transcription cis-regulatory region binding"/>
    <property type="evidence" value="ECO:0007669"/>
    <property type="project" value="TreeGrafter"/>
</dbReference>
<evidence type="ECO:0000256" key="8">
    <source>
        <dbReference type="PIRSR" id="PIRSR602481-1"/>
    </source>
</evidence>
<organism evidence="10 11">
    <name type="scientific">Candidatus Mediterraneibacter pullicola</name>
    <dbReference type="NCBI Taxonomy" id="2838682"/>
    <lineage>
        <taxon>Bacteria</taxon>
        <taxon>Bacillati</taxon>
        <taxon>Bacillota</taxon>
        <taxon>Clostridia</taxon>
        <taxon>Lachnospirales</taxon>
        <taxon>Lachnospiraceae</taxon>
        <taxon>Mediterraneibacter</taxon>
    </lineage>
</organism>
<dbReference type="EMBL" id="DXAK01000012">
    <property type="protein sequence ID" value="HJA06017.1"/>
    <property type="molecule type" value="Genomic_DNA"/>
</dbReference>
<feature type="binding site" evidence="8">
    <location>
        <position position="105"/>
    </location>
    <ligand>
        <name>Zn(2+)</name>
        <dbReference type="ChEBI" id="CHEBI:29105"/>
    </ligand>
</feature>